<feature type="domain" description="Myotubularin phosphatase" evidence="2">
    <location>
        <begin position="132"/>
        <end position="509"/>
    </location>
</feature>
<evidence type="ECO:0000313" key="4">
    <source>
        <dbReference type="Proteomes" id="UP000826195"/>
    </source>
</evidence>
<dbReference type="Proteomes" id="UP000826195">
    <property type="component" value="Unassembled WGS sequence"/>
</dbReference>
<dbReference type="Gene3D" id="2.30.29.30">
    <property type="entry name" value="Pleckstrin-homology domain (PH domain)/Phosphotyrosine-binding domain (PTB)"/>
    <property type="match status" value="1"/>
</dbReference>
<proteinExistence type="inferred from homology"/>
<sequence length="584" mass="66523">MEFFDMIPVPKVGCVVLTEKKNEKQSRLEGTLCLSDHHLLLSFREEFRKDLWLLYRNIDVIEKKTNNQIPGGSIVLKCKDFRILQLDFISTDDLLNIATSLEKLSSLDQTLQYPFFFRPQTLNLDKNQSENGWTAFTPVSEWSRLLASHGDEWRISYLNRDYKVCNSYPSTMVVPRLIDDQMIISSAAFREGGRFPVLCYRHEGGSILFRSGQPLCGATGKRCKEDERLLNVVLGAGRRGYIIDTRSSNQAQSARARGGGTEIDSAYPQWRKVFKSVPRLSDLAESLSKLIEACNDISCSTSQWLSRLESSGWLSTVQSAMNAACVAAQCLHQELAAVLVHGGAGRDSTLVITSIAQIILNPDCRTIRGFEALIEREWLQAGHPFYTRIRHGAYYPTNSQHSPHAPTFLLFLDCLYQLHYQFQFSFEYTTDMLIELFKHAYFSGYGTFLGDCESDRVSLRLAERTTSIWTYINRPESLEKWMNPLYEPNLGIIWPSVAPISINLWKELYLSHTSASPWDGFITCVTQIKQNHLAVKKIANQLRIQVRRALDEIICDPNTSCQTENEQEQLSPCFAQLTLESQKT</sequence>
<dbReference type="GO" id="GO:0010507">
    <property type="term" value="P:negative regulation of autophagy"/>
    <property type="evidence" value="ECO:0007669"/>
    <property type="project" value="TreeGrafter"/>
</dbReference>
<dbReference type="SUPFAM" id="SSF50729">
    <property type="entry name" value="PH domain-like"/>
    <property type="match status" value="1"/>
</dbReference>
<dbReference type="SUPFAM" id="SSF52799">
    <property type="entry name" value="(Phosphotyrosine protein) phosphatases II"/>
    <property type="match status" value="1"/>
</dbReference>
<comment type="caution">
    <text evidence="3">The sequence shown here is derived from an EMBL/GenBank/DDBJ whole genome shotgun (WGS) entry which is preliminary data.</text>
</comment>
<comment type="similarity">
    <text evidence="1">Belongs to the protein-tyrosine phosphatase family. Non-receptor class myotubularin subfamily.</text>
</comment>
<gene>
    <name evidence="3" type="ORF">KQX54_001277</name>
</gene>
<dbReference type="GO" id="GO:0046856">
    <property type="term" value="P:phosphatidylinositol dephosphorylation"/>
    <property type="evidence" value="ECO:0007669"/>
    <property type="project" value="TreeGrafter"/>
</dbReference>
<dbReference type="InterPro" id="IPR011993">
    <property type="entry name" value="PH-like_dom_sf"/>
</dbReference>
<evidence type="ECO:0000259" key="2">
    <source>
        <dbReference type="PROSITE" id="PS51339"/>
    </source>
</evidence>
<accession>A0AAV7IVQ6</accession>
<dbReference type="CDD" id="cd14536">
    <property type="entry name" value="PTP-MTMR9"/>
    <property type="match status" value="1"/>
</dbReference>
<dbReference type="EMBL" id="JAHXZJ010000751">
    <property type="protein sequence ID" value="KAH0556604.1"/>
    <property type="molecule type" value="Genomic_DNA"/>
</dbReference>
<dbReference type="InterPro" id="IPR010569">
    <property type="entry name" value="Myotubularin-like_Pase_dom"/>
</dbReference>
<dbReference type="GO" id="GO:0005737">
    <property type="term" value="C:cytoplasm"/>
    <property type="evidence" value="ECO:0007669"/>
    <property type="project" value="TreeGrafter"/>
</dbReference>
<dbReference type="AlphaFoldDB" id="A0AAV7IVQ6"/>
<dbReference type="InterPro" id="IPR030564">
    <property type="entry name" value="Myotubularin"/>
</dbReference>
<name>A0AAV7IVQ6_COTGL</name>
<protein>
    <recommendedName>
        <fullName evidence="2">Myotubularin phosphatase domain-containing protein</fullName>
    </recommendedName>
</protein>
<reference evidence="3 4" key="1">
    <citation type="journal article" date="2021" name="J. Hered.">
        <title>A chromosome-level genome assembly of the parasitoid wasp, Cotesia glomerata (Hymenoptera: Braconidae).</title>
        <authorList>
            <person name="Pinto B.J."/>
            <person name="Weis J.J."/>
            <person name="Gamble T."/>
            <person name="Ode P.J."/>
            <person name="Paul R."/>
            <person name="Zaspel J.M."/>
        </authorList>
    </citation>
    <scope>NUCLEOTIDE SEQUENCE [LARGE SCALE GENOMIC DNA]</scope>
    <source>
        <strain evidence="3">CgM1</strain>
    </source>
</reference>
<dbReference type="PROSITE" id="PS51339">
    <property type="entry name" value="PPASE_MYOTUBULARIN"/>
    <property type="match status" value="1"/>
</dbReference>
<keyword evidence="4" id="KW-1185">Reference proteome</keyword>
<dbReference type="InterPro" id="IPR048994">
    <property type="entry name" value="PH-GRAM_MTMR6-9"/>
</dbReference>
<dbReference type="InterPro" id="IPR029021">
    <property type="entry name" value="Prot-tyrosine_phosphatase-like"/>
</dbReference>
<dbReference type="Pfam" id="PF21098">
    <property type="entry name" value="PH-GRAM_MTMR6-like"/>
    <property type="match status" value="1"/>
</dbReference>
<dbReference type="PANTHER" id="PTHR10807">
    <property type="entry name" value="MYOTUBULARIN-RELATED"/>
    <property type="match status" value="1"/>
</dbReference>
<dbReference type="Pfam" id="PF06602">
    <property type="entry name" value="Myotub-related"/>
    <property type="match status" value="1"/>
</dbReference>
<evidence type="ECO:0000313" key="3">
    <source>
        <dbReference type="EMBL" id="KAH0556604.1"/>
    </source>
</evidence>
<evidence type="ECO:0000256" key="1">
    <source>
        <dbReference type="ARBA" id="ARBA00007471"/>
    </source>
</evidence>
<organism evidence="3 4">
    <name type="scientific">Cotesia glomerata</name>
    <name type="common">Lepidopteran parasitic wasp</name>
    <name type="synonym">Apanteles glomeratus</name>
    <dbReference type="NCBI Taxonomy" id="32391"/>
    <lineage>
        <taxon>Eukaryota</taxon>
        <taxon>Metazoa</taxon>
        <taxon>Ecdysozoa</taxon>
        <taxon>Arthropoda</taxon>
        <taxon>Hexapoda</taxon>
        <taxon>Insecta</taxon>
        <taxon>Pterygota</taxon>
        <taxon>Neoptera</taxon>
        <taxon>Endopterygota</taxon>
        <taxon>Hymenoptera</taxon>
        <taxon>Apocrita</taxon>
        <taxon>Ichneumonoidea</taxon>
        <taxon>Braconidae</taxon>
        <taxon>Microgastrinae</taxon>
        <taxon>Cotesia</taxon>
    </lineage>
</organism>
<dbReference type="PANTHER" id="PTHR10807:SF73">
    <property type="entry name" value="LD06050P"/>
    <property type="match status" value="1"/>
</dbReference>
<dbReference type="GO" id="GO:0019903">
    <property type="term" value="F:protein phosphatase binding"/>
    <property type="evidence" value="ECO:0007669"/>
    <property type="project" value="TreeGrafter"/>
</dbReference>